<feature type="region of interest" description="Disordered" evidence="2">
    <location>
        <begin position="1"/>
        <end position="58"/>
    </location>
</feature>
<feature type="compositionally biased region" description="Low complexity" evidence="2">
    <location>
        <begin position="480"/>
        <end position="496"/>
    </location>
</feature>
<feature type="compositionally biased region" description="Basic and acidic residues" evidence="2">
    <location>
        <begin position="386"/>
        <end position="399"/>
    </location>
</feature>
<gene>
    <name evidence="4" type="ORF">L211DRAFT_847414</name>
</gene>
<evidence type="ECO:0000259" key="3">
    <source>
        <dbReference type="Pfam" id="PF26434"/>
    </source>
</evidence>
<sequence>MSSPPAADISTQKKANRRKSKKASVEDASSPTDANNINEVTTSLKFTPEQLETSQDPTIDLKRENEAIKEISKREKKLRKKIGQTQLLIEGSEEKIKDLTEEEKATTIKLNLDERRKISEKPIHLAVYKELKDIMDILIKHDATEEKRITSEKAQVAAAHAVELEKAIVEAKEEGRKEAAAKADEDLQLLLSFLRNVSLRRSWAASGQVLDPLEEKAFETALIAVYEGTENALAACHKLFSGLDEPVKEGAATWTQLKELCTKKAEAAEEEAAQAEAVSEESDIPEASTDAAETVTEAISEEALADAPAEENIVIEKGAVTDIIGDIVIPAEGVETAPPAVTTTDEAAANTAAEYPTELASEPTSTLVVETEPSVLTEAALNAHAEPVEEAAKTTDEAPKTNGIYRGTHNGRGRGGSRGGFRGHRGDGYRQRSDYRGGHRGDHRGGEGRGSYGGGRGDRGGYRGRGEGYSGGRGGGYRGRGPFQQNLQQQPQSQGI</sequence>
<evidence type="ECO:0000313" key="4">
    <source>
        <dbReference type="EMBL" id="RPB26265.1"/>
    </source>
</evidence>
<dbReference type="AlphaFoldDB" id="A0A3N4M8Q7"/>
<dbReference type="Pfam" id="PF26434">
    <property type="entry name" value="YAG7_C"/>
    <property type="match status" value="1"/>
</dbReference>
<protein>
    <recommendedName>
        <fullName evidence="3">YAG7-like dimerisation domain-containing protein</fullName>
    </recommendedName>
</protein>
<dbReference type="OrthoDB" id="5399559at2759"/>
<feature type="region of interest" description="Disordered" evidence="2">
    <location>
        <begin position="385"/>
        <end position="496"/>
    </location>
</feature>
<feature type="compositionally biased region" description="Polar residues" evidence="2">
    <location>
        <begin position="27"/>
        <end position="57"/>
    </location>
</feature>
<dbReference type="EMBL" id="ML121535">
    <property type="protein sequence ID" value="RPB26265.1"/>
    <property type="molecule type" value="Genomic_DNA"/>
</dbReference>
<feature type="compositionally biased region" description="Basic and acidic residues" evidence="2">
    <location>
        <begin position="456"/>
        <end position="466"/>
    </location>
</feature>
<evidence type="ECO:0000256" key="1">
    <source>
        <dbReference type="SAM" id="Coils"/>
    </source>
</evidence>
<feature type="compositionally biased region" description="Basic and acidic residues" evidence="2">
    <location>
        <begin position="424"/>
        <end position="447"/>
    </location>
</feature>
<dbReference type="Proteomes" id="UP000267821">
    <property type="component" value="Unassembled WGS sequence"/>
</dbReference>
<dbReference type="InterPro" id="IPR058602">
    <property type="entry name" value="YAG7_dimerisation_dom"/>
</dbReference>
<feature type="coiled-coil region" evidence="1">
    <location>
        <begin position="61"/>
        <end position="109"/>
    </location>
</feature>
<accession>A0A3N4M8Q7</accession>
<organism evidence="4 5">
    <name type="scientific">Terfezia boudieri ATCC MYA-4762</name>
    <dbReference type="NCBI Taxonomy" id="1051890"/>
    <lineage>
        <taxon>Eukaryota</taxon>
        <taxon>Fungi</taxon>
        <taxon>Dikarya</taxon>
        <taxon>Ascomycota</taxon>
        <taxon>Pezizomycotina</taxon>
        <taxon>Pezizomycetes</taxon>
        <taxon>Pezizales</taxon>
        <taxon>Pezizaceae</taxon>
        <taxon>Terfezia</taxon>
    </lineage>
</organism>
<evidence type="ECO:0000313" key="5">
    <source>
        <dbReference type="Proteomes" id="UP000267821"/>
    </source>
</evidence>
<reference evidence="4 5" key="1">
    <citation type="journal article" date="2018" name="Nat. Ecol. Evol.">
        <title>Pezizomycetes genomes reveal the molecular basis of ectomycorrhizal truffle lifestyle.</title>
        <authorList>
            <person name="Murat C."/>
            <person name="Payen T."/>
            <person name="Noel B."/>
            <person name="Kuo A."/>
            <person name="Morin E."/>
            <person name="Chen J."/>
            <person name="Kohler A."/>
            <person name="Krizsan K."/>
            <person name="Balestrini R."/>
            <person name="Da Silva C."/>
            <person name="Montanini B."/>
            <person name="Hainaut M."/>
            <person name="Levati E."/>
            <person name="Barry K.W."/>
            <person name="Belfiori B."/>
            <person name="Cichocki N."/>
            <person name="Clum A."/>
            <person name="Dockter R.B."/>
            <person name="Fauchery L."/>
            <person name="Guy J."/>
            <person name="Iotti M."/>
            <person name="Le Tacon F."/>
            <person name="Lindquist E.A."/>
            <person name="Lipzen A."/>
            <person name="Malagnac F."/>
            <person name="Mello A."/>
            <person name="Molinier V."/>
            <person name="Miyauchi S."/>
            <person name="Poulain J."/>
            <person name="Riccioni C."/>
            <person name="Rubini A."/>
            <person name="Sitrit Y."/>
            <person name="Splivallo R."/>
            <person name="Traeger S."/>
            <person name="Wang M."/>
            <person name="Zifcakova L."/>
            <person name="Wipf D."/>
            <person name="Zambonelli A."/>
            <person name="Paolocci F."/>
            <person name="Nowrousian M."/>
            <person name="Ottonello S."/>
            <person name="Baldrian P."/>
            <person name="Spatafora J.W."/>
            <person name="Henrissat B."/>
            <person name="Nagy L.G."/>
            <person name="Aury J.M."/>
            <person name="Wincker P."/>
            <person name="Grigoriev I.V."/>
            <person name="Bonfante P."/>
            <person name="Martin F.M."/>
        </authorList>
    </citation>
    <scope>NUCLEOTIDE SEQUENCE [LARGE SCALE GENOMIC DNA]</scope>
    <source>
        <strain evidence="4 5">ATCC MYA-4762</strain>
    </source>
</reference>
<name>A0A3N4M8Q7_9PEZI</name>
<dbReference type="InParanoid" id="A0A3N4M8Q7"/>
<evidence type="ECO:0000256" key="2">
    <source>
        <dbReference type="SAM" id="MobiDB-lite"/>
    </source>
</evidence>
<feature type="compositionally biased region" description="Gly residues" evidence="2">
    <location>
        <begin position="467"/>
        <end position="479"/>
    </location>
</feature>
<feature type="domain" description="YAG7-like dimerisation" evidence="3">
    <location>
        <begin position="182"/>
        <end position="262"/>
    </location>
</feature>
<keyword evidence="1" id="KW-0175">Coiled coil</keyword>
<dbReference type="STRING" id="1051890.A0A3N4M8Q7"/>
<proteinExistence type="predicted"/>
<keyword evidence="5" id="KW-1185">Reference proteome</keyword>